<feature type="chain" id="PRO_5001585608" description="DUF2501 domain-containing protein" evidence="1">
    <location>
        <begin position="25"/>
        <end position="176"/>
    </location>
</feature>
<comment type="caution">
    <text evidence="2">The sequence shown here is derived from an EMBL/GenBank/DDBJ whole genome shotgun (WGS) entry which is preliminary data.</text>
</comment>
<dbReference type="AlphaFoldDB" id="A0A060QJA9"/>
<evidence type="ECO:0000313" key="3">
    <source>
        <dbReference type="Proteomes" id="UP000027583"/>
    </source>
</evidence>
<dbReference type="GeneID" id="78227767"/>
<evidence type="ECO:0000313" key="2">
    <source>
        <dbReference type="EMBL" id="CDG40753.1"/>
    </source>
</evidence>
<proteinExistence type="predicted"/>
<accession>A0A060QJA9</accession>
<protein>
    <recommendedName>
        <fullName evidence="4">DUF2501 domain-containing protein</fullName>
    </recommendedName>
</protein>
<keyword evidence="1" id="KW-0732">Signal</keyword>
<feature type="signal peptide" evidence="1">
    <location>
        <begin position="1"/>
        <end position="24"/>
    </location>
</feature>
<dbReference type="Proteomes" id="UP000027583">
    <property type="component" value="Unassembled WGS sequence"/>
</dbReference>
<reference evidence="2 3" key="1">
    <citation type="journal article" date="2014" name="Genome Biol. Evol.">
        <title>Acetic acid bacteria genomes reveal functional traits for adaptation to life in insect guts.</title>
        <authorList>
            <person name="Chouaia B."/>
            <person name="Gaiarsa S."/>
            <person name="Crotti E."/>
            <person name="Comandatore F."/>
            <person name="Degli Esposti M."/>
            <person name="Ricci I."/>
            <person name="Alma A."/>
            <person name="Favia G."/>
            <person name="Bandi C."/>
            <person name="Daffonchio D."/>
        </authorList>
    </citation>
    <scope>NUCLEOTIDE SEQUENCE [LARGE SCALE GENOMIC DNA]</scope>
    <source>
        <strain evidence="2 3">SF2.1</strain>
    </source>
</reference>
<evidence type="ECO:0008006" key="4">
    <source>
        <dbReference type="Google" id="ProtNLM"/>
    </source>
</evidence>
<dbReference type="RefSeq" id="WP_023978230.1">
    <property type="nucleotide sequence ID" value="NZ_CBLX010000023.1"/>
</dbReference>
<gene>
    <name evidence="2" type="ORF">ASAP_2708</name>
</gene>
<sequence length="176" mass="18127">MLSRLCLGLTAVAGLTFAGASAHAQQAPVPSVAPGTQSTVMPAGSIPVHRDGAPDAASHVMQAVGGSGVSNTVATASTPGVLDNYGLPSLDAAKAGNLAGLASYCVRNHLVHGNTLRVVGRKLAKRPDVQNDQYYSLGGQGLLQSNTNVPFDVSTLDLSHRTQLCAQVRQRGQDFK</sequence>
<organism evidence="2 3">
    <name type="scientific">Asaia bogorensis</name>
    <dbReference type="NCBI Taxonomy" id="91915"/>
    <lineage>
        <taxon>Bacteria</taxon>
        <taxon>Pseudomonadati</taxon>
        <taxon>Pseudomonadota</taxon>
        <taxon>Alphaproteobacteria</taxon>
        <taxon>Acetobacterales</taxon>
        <taxon>Acetobacteraceae</taxon>
        <taxon>Asaia</taxon>
    </lineage>
</organism>
<evidence type="ECO:0000256" key="1">
    <source>
        <dbReference type="SAM" id="SignalP"/>
    </source>
</evidence>
<name>A0A060QJA9_9PROT</name>
<dbReference type="EMBL" id="CBLX010000023">
    <property type="protein sequence ID" value="CDG40753.1"/>
    <property type="molecule type" value="Genomic_DNA"/>
</dbReference>
<reference evidence="2 3" key="2">
    <citation type="journal article" date="2014" name="PLoS ONE">
        <title>Evolution of mitochondria reconstructed from the energy metabolism of living bacteria.</title>
        <authorList>
            <person name="Degli Esposti M."/>
            <person name="Chouaia B."/>
            <person name="Comandatore F."/>
            <person name="Crotti E."/>
            <person name="Sassera D."/>
            <person name="Lievens P.M."/>
            <person name="Daffonchio D."/>
            <person name="Bandi C."/>
        </authorList>
    </citation>
    <scope>NUCLEOTIDE SEQUENCE [LARGE SCALE GENOMIC DNA]</scope>
    <source>
        <strain evidence="2 3">SF2.1</strain>
    </source>
</reference>